<gene>
    <name evidence="2" type="ORF">PQG83_11315</name>
</gene>
<accession>A0AA96GFT1</accession>
<dbReference type="EMBL" id="CP116968">
    <property type="protein sequence ID" value="WNM60352.1"/>
    <property type="molecule type" value="Genomic_DNA"/>
</dbReference>
<dbReference type="Pfam" id="PF04238">
    <property type="entry name" value="DUF420"/>
    <property type="match status" value="1"/>
</dbReference>
<evidence type="ECO:0000313" key="2">
    <source>
        <dbReference type="EMBL" id="WNM60352.1"/>
    </source>
</evidence>
<keyword evidence="1" id="KW-0472">Membrane</keyword>
<protein>
    <submittedName>
        <fullName evidence="2">DUF420 domain-containing protein</fullName>
    </submittedName>
</protein>
<sequence>MDEMAVWLREPGFFGTHATVGADVSQLMATFFTILFIVGWIQARQHKNDQHHWLMFGGMIAMLAFFISYYLFRSLGVLAFEGKEGFGGPQWLYDQVFVPVLTLHILLVVIGLVMAIYMMVLGFRAQTFVEGKRVLKDAMLKTSGRRIVMILGGVTTIVLLFFLSRVMTSGFSMGKFSVYLGLILLIALVFGIEISIQRIWPNGARRHRVLGRFTMVIYCVLFVTGTFTYTMLYILYPGKIG</sequence>
<dbReference type="AlphaFoldDB" id="A0AA96GFT1"/>
<feature type="transmembrane region" description="Helical" evidence="1">
    <location>
        <begin position="53"/>
        <end position="72"/>
    </location>
</feature>
<feature type="transmembrane region" description="Helical" evidence="1">
    <location>
        <begin position="176"/>
        <end position="194"/>
    </location>
</feature>
<dbReference type="PANTHER" id="PTHR37692:SF1">
    <property type="entry name" value="DUF420 DOMAIN-CONTAINING PROTEIN"/>
    <property type="match status" value="1"/>
</dbReference>
<dbReference type="Proteomes" id="UP001302494">
    <property type="component" value="Chromosome"/>
</dbReference>
<dbReference type="InterPro" id="IPR007352">
    <property type="entry name" value="DUF420"/>
</dbReference>
<dbReference type="RefSeq" id="WP_312740991.1">
    <property type="nucleotide sequence ID" value="NZ_CP116968.1"/>
</dbReference>
<keyword evidence="1" id="KW-1133">Transmembrane helix</keyword>
<evidence type="ECO:0000256" key="1">
    <source>
        <dbReference type="SAM" id="Phobius"/>
    </source>
</evidence>
<dbReference type="KEGG" id="nneo:PQG83_11315"/>
<proteinExistence type="predicted"/>
<organism evidence="2 3">
    <name type="scientific">Candidatus Nitrospira neomarina</name>
    <dbReference type="NCBI Taxonomy" id="3020899"/>
    <lineage>
        <taxon>Bacteria</taxon>
        <taxon>Pseudomonadati</taxon>
        <taxon>Nitrospirota</taxon>
        <taxon>Nitrospiria</taxon>
        <taxon>Nitrospirales</taxon>
        <taxon>Nitrospiraceae</taxon>
        <taxon>Nitrospira</taxon>
    </lineage>
</organism>
<reference evidence="2 3" key="1">
    <citation type="submission" date="2023-01" db="EMBL/GenBank/DDBJ databases">
        <title>Cultivation and genomic characterization of new, ubiquitous marine nitrite-oxidizing bacteria from the Nitrospirales.</title>
        <authorList>
            <person name="Mueller A.J."/>
            <person name="Daebeler A."/>
            <person name="Herbold C.W."/>
            <person name="Kirkegaard R.H."/>
            <person name="Daims H."/>
        </authorList>
    </citation>
    <scope>NUCLEOTIDE SEQUENCE [LARGE SCALE GENOMIC DNA]</scope>
    <source>
        <strain evidence="2 3">DK</strain>
    </source>
</reference>
<feature type="transmembrane region" description="Helical" evidence="1">
    <location>
        <begin position="144"/>
        <end position="164"/>
    </location>
</feature>
<feature type="transmembrane region" description="Helical" evidence="1">
    <location>
        <begin position="20"/>
        <end position="41"/>
    </location>
</feature>
<feature type="transmembrane region" description="Helical" evidence="1">
    <location>
        <begin position="96"/>
        <end position="123"/>
    </location>
</feature>
<keyword evidence="1" id="KW-0812">Transmembrane</keyword>
<name>A0AA96GFT1_9BACT</name>
<keyword evidence="3" id="KW-1185">Reference proteome</keyword>
<dbReference type="PANTHER" id="PTHR37692">
    <property type="entry name" value="HYPOTHETICAL MEMBRANE SPANNING PROTEIN"/>
    <property type="match status" value="1"/>
</dbReference>
<feature type="transmembrane region" description="Helical" evidence="1">
    <location>
        <begin position="215"/>
        <end position="236"/>
    </location>
</feature>
<evidence type="ECO:0000313" key="3">
    <source>
        <dbReference type="Proteomes" id="UP001302494"/>
    </source>
</evidence>